<proteinExistence type="predicted"/>
<evidence type="ECO:0000313" key="2">
    <source>
        <dbReference type="EMBL" id="QTH70622.1"/>
    </source>
</evidence>
<dbReference type="InterPro" id="IPR050229">
    <property type="entry name" value="GlpE_sulfurtransferase"/>
</dbReference>
<evidence type="ECO:0000259" key="1">
    <source>
        <dbReference type="PROSITE" id="PS50206"/>
    </source>
</evidence>
<accession>A0A975DF62</accession>
<evidence type="ECO:0000313" key="3">
    <source>
        <dbReference type="Proteomes" id="UP000664904"/>
    </source>
</evidence>
<name>A0A975DF62_9GAMM</name>
<dbReference type="PANTHER" id="PTHR43031">
    <property type="entry name" value="FAD-DEPENDENT OXIDOREDUCTASE"/>
    <property type="match status" value="1"/>
</dbReference>
<protein>
    <submittedName>
        <fullName evidence="2">Rhodanese-like domain-containing protein</fullName>
    </submittedName>
</protein>
<dbReference type="KEGG" id="pxi:J5O05_11795"/>
<dbReference type="PANTHER" id="PTHR43031:SF1">
    <property type="entry name" value="PYRIDINE NUCLEOTIDE-DISULPHIDE OXIDOREDUCTASE"/>
    <property type="match status" value="1"/>
</dbReference>
<sequence length="114" mass="12482">MLKPIQDILQTVKPSLRCITAKEAKEEIMTNGGLLVDVREPEEHQARAAKGSINVPRGLLEFKLPAIEADCHRPIYVHCAAGGRAVLAAEQLERIGYQSVTVIGCKADEICEVF</sequence>
<dbReference type="EMBL" id="CP072133">
    <property type="protein sequence ID" value="QTH70622.1"/>
    <property type="molecule type" value="Genomic_DNA"/>
</dbReference>
<dbReference type="Gene3D" id="3.40.250.10">
    <property type="entry name" value="Rhodanese-like domain"/>
    <property type="match status" value="1"/>
</dbReference>
<dbReference type="Pfam" id="PF00581">
    <property type="entry name" value="Rhodanese"/>
    <property type="match status" value="1"/>
</dbReference>
<dbReference type="CDD" id="cd00158">
    <property type="entry name" value="RHOD"/>
    <property type="match status" value="1"/>
</dbReference>
<feature type="domain" description="Rhodanese" evidence="1">
    <location>
        <begin position="29"/>
        <end position="106"/>
    </location>
</feature>
<dbReference type="RefSeq" id="WP_208842209.1">
    <property type="nucleotide sequence ID" value="NZ_CP072133.1"/>
</dbReference>
<reference evidence="2" key="1">
    <citation type="submission" date="2021-03" db="EMBL/GenBank/DDBJ databases">
        <title>Complete Genome of Pseudoalteromonas xiamenensis STKMTI.2, a new potential marine bacterium producing anti-Vibrio compounds.</title>
        <authorList>
            <person name="Handayani D.P."/>
            <person name="Isnansetyo A."/>
            <person name="Istiqomah I."/>
            <person name="Jumina J."/>
        </authorList>
    </citation>
    <scope>NUCLEOTIDE SEQUENCE</scope>
    <source>
        <strain evidence="2">STKMTI.2</strain>
    </source>
</reference>
<organism evidence="2 3">
    <name type="scientific">Pseudoalteromonas xiamenensis</name>
    <dbReference type="NCBI Taxonomy" id="882626"/>
    <lineage>
        <taxon>Bacteria</taxon>
        <taxon>Pseudomonadati</taxon>
        <taxon>Pseudomonadota</taxon>
        <taxon>Gammaproteobacteria</taxon>
        <taxon>Alteromonadales</taxon>
        <taxon>Pseudoalteromonadaceae</taxon>
        <taxon>Pseudoalteromonas</taxon>
    </lineage>
</organism>
<dbReference type="InterPro" id="IPR036873">
    <property type="entry name" value="Rhodanese-like_dom_sf"/>
</dbReference>
<keyword evidence="3" id="KW-1185">Reference proteome</keyword>
<dbReference type="InterPro" id="IPR001763">
    <property type="entry name" value="Rhodanese-like_dom"/>
</dbReference>
<dbReference type="AlphaFoldDB" id="A0A975DF62"/>
<dbReference type="Proteomes" id="UP000664904">
    <property type="component" value="Chromosome"/>
</dbReference>
<dbReference type="PROSITE" id="PS50206">
    <property type="entry name" value="RHODANESE_3"/>
    <property type="match status" value="1"/>
</dbReference>
<dbReference type="SUPFAM" id="SSF52821">
    <property type="entry name" value="Rhodanese/Cell cycle control phosphatase"/>
    <property type="match status" value="1"/>
</dbReference>
<dbReference type="SMART" id="SM00450">
    <property type="entry name" value="RHOD"/>
    <property type="match status" value="1"/>
</dbReference>
<gene>
    <name evidence="2" type="ORF">J5O05_11795</name>
</gene>